<sequence length="71" mass="8231">MIKPEQVTVGKRFLATTSNGERHKVKLHDIRRRNGYQEYVFAINGEGWPFESIEDFLAGYQHLEPIPTQAD</sequence>
<accession>A0A368L5G3</accession>
<name>A0A368L5G3_9BURK</name>
<dbReference type="OrthoDB" id="1997677at2"/>
<dbReference type="RefSeq" id="WP_114402463.1">
    <property type="nucleotide sequence ID" value="NZ_QPGB01000002.1"/>
</dbReference>
<protein>
    <submittedName>
        <fullName evidence="1">Uncharacterized protein</fullName>
    </submittedName>
</protein>
<comment type="caution">
    <text evidence="1">The sequence shown here is derived from an EMBL/GenBank/DDBJ whole genome shotgun (WGS) entry which is preliminary data.</text>
</comment>
<dbReference type="EMBL" id="QPGB01000002">
    <property type="protein sequence ID" value="RCS58380.1"/>
    <property type="molecule type" value="Genomic_DNA"/>
</dbReference>
<evidence type="ECO:0000313" key="1">
    <source>
        <dbReference type="EMBL" id="RCS58380.1"/>
    </source>
</evidence>
<dbReference type="Proteomes" id="UP000252357">
    <property type="component" value="Unassembled WGS sequence"/>
</dbReference>
<evidence type="ECO:0000313" key="2">
    <source>
        <dbReference type="Proteomes" id="UP000252357"/>
    </source>
</evidence>
<reference evidence="1 2" key="1">
    <citation type="journal article" date="2018" name="Int. J. Syst. Evol. Microbiol.">
        <title>Parvibium lacunae gen. nov., sp. nov., a new member of the family Alcaligenaceae isolated from a freshwater pond.</title>
        <authorList>
            <person name="Chen W.M."/>
            <person name="Xie P.B."/>
            <person name="Hsu M.Y."/>
            <person name="Sheu S.Y."/>
        </authorList>
    </citation>
    <scope>NUCLEOTIDE SEQUENCE [LARGE SCALE GENOMIC DNA]</scope>
    <source>
        <strain evidence="1 2">KMB9</strain>
    </source>
</reference>
<proteinExistence type="predicted"/>
<keyword evidence="2" id="KW-1185">Reference proteome</keyword>
<dbReference type="AlphaFoldDB" id="A0A368L5G3"/>
<gene>
    <name evidence="1" type="ORF">DU000_06060</name>
</gene>
<organism evidence="1 2">
    <name type="scientific">Parvibium lacunae</name>
    <dbReference type="NCBI Taxonomy" id="1888893"/>
    <lineage>
        <taxon>Bacteria</taxon>
        <taxon>Pseudomonadati</taxon>
        <taxon>Pseudomonadota</taxon>
        <taxon>Betaproteobacteria</taxon>
        <taxon>Burkholderiales</taxon>
        <taxon>Alcaligenaceae</taxon>
        <taxon>Parvibium</taxon>
    </lineage>
</organism>